<evidence type="ECO:0000256" key="1">
    <source>
        <dbReference type="SAM" id="MobiDB-lite"/>
    </source>
</evidence>
<organism evidence="2 3">
    <name type="scientific">Rothia aerolata</name>
    <dbReference type="NCBI Taxonomy" id="1812262"/>
    <lineage>
        <taxon>Bacteria</taxon>
        <taxon>Bacillati</taxon>
        <taxon>Actinomycetota</taxon>
        <taxon>Actinomycetes</taxon>
        <taxon>Micrococcales</taxon>
        <taxon>Micrococcaceae</taxon>
        <taxon>Rothia</taxon>
    </lineage>
</organism>
<evidence type="ECO:0000313" key="2">
    <source>
        <dbReference type="EMBL" id="GGH66759.1"/>
    </source>
</evidence>
<accession>A0A917J070</accession>
<dbReference type="EMBL" id="BMDC01000004">
    <property type="protein sequence ID" value="GGH66759.1"/>
    <property type="molecule type" value="Genomic_DNA"/>
</dbReference>
<keyword evidence="3" id="KW-1185">Reference proteome</keyword>
<dbReference type="AlphaFoldDB" id="A0A917J070"/>
<comment type="caution">
    <text evidence="2">The sequence shown here is derived from an EMBL/GenBank/DDBJ whole genome shotgun (WGS) entry which is preliminary data.</text>
</comment>
<protein>
    <submittedName>
        <fullName evidence="2">Uncharacterized protein</fullName>
    </submittedName>
</protein>
<sequence>MTDQAEDGGVLPLAPQREPAAEVGGEEACWMNRVCPECGALKETPAEKCWRCGSEGSSY</sequence>
<name>A0A917J070_9MICC</name>
<gene>
    <name evidence="2" type="ORF">GCM10007359_21210</name>
</gene>
<reference evidence="2 3" key="1">
    <citation type="journal article" date="2014" name="Int. J. Syst. Evol. Microbiol.">
        <title>Complete genome sequence of Corynebacterium casei LMG S-19264T (=DSM 44701T), isolated from a smear-ripened cheese.</title>
        <authorList>
            <consortium name="US DOE Joint Genome Institute (JGI-PGF)"/>
            <person name="Walter F."/>
            <person name="Albersmeier A."/>
            <person name="Kalinowski J."/>
            <person name="Ruckert C."/>
        </authorList>
    </citation>
    <scope>NUCLEOTIDE SEQUENCE [LARGE SCALE GENOMIC DNA]</scope>
    <source>
        <strain evidence="2 3">CCM 8669</strain>
    </source>
</reference>
<dbReference type="RefSeq" id="WP_188360366.1">
    <property type="nucleotide sequence ID" value="NZ_BMDC01000004.1"/>
</dbReference>
<feature type="region of interest" description="Disordered" evidence="1">
    <location>
        <begin position="1"/>
        <end position="23"/>
    </location>
</feature>
<evidence type="ECO:0000313" key="3">
    <source>
        <dbReference type="Proteomes" id="UP000600171"/>
    </source>
</evidence>
<dbReference type="Proteomes" id="UP000600171">
    <property type="component" value="Unassembled WGS sequence"/>
</dbReference>
<proteinExistence type="predicted"/>